<dbReference type="InterPro" id="IPR001461">
    <property type="entry name" value="Aspartic_peptidase_A1"/>
</dbReference>
<dbReference type="Pfam" id="PF00026">
    <property type="entry name" value="Asp"/>
    <property type="match status" value="1"/>
</dbReference>
<dbReference type="InterPro" id="IPR034164">
    <property type="entry name" value="Pepsin-like_dom"/>
</dbReference>
<organism evidence="6 7">
    <name type="scientific">Linnemannia gamsii</name>
    <dbReference type="NCBI Taxonomy" id="64522"/>
    <lineage>
        <taxon>Eukaryota</taxon>
        <taxon>Fungi</taxon>
        <taxon>Fungi incertae sedis</taxon>
        <taxon>Mucoromycota</taxon>
        <taxon>Mortierellomycotina</taxon>
        <taxon>Mortierellomycetes</taxon>
        <taxon>Mortierellales</taxon>
        <taxon>Mortierellaceae</taxon>
        <taxon>Linnemannia</taxon>
    </lineage>
</organism>
<comment type="caution">
    <text evidence="6">The sequence shown here is derived from an EMBL/GenBank/DDBJ whole genome shotgun (WGS) entry which is preliminary data.</text>
</comment>
<evidence type="ECO:0000256" key="3">
    <source>
        <dbReference type="RuleBase" id="RU000454"/>
    </source>
</evidence>
<dbReference type="PRINTS" id="PR00792">
    <property type="entry name" value="PEPSIN"/>
</dbReference>
<feature type="signal peptide" evidence="4">
    <location>
        <begin position="1"/>
        <end position="27"/>
    </location>
</feature>
<evidence type="ECO:0000256" key="1">
    <source>
        <dbReference type="ARBA" id="ARBA00007447"/>
    </source>
</evidence>
<dbReference type="InterPro" id="IPR033121">
    <property type="entry name" value="PEPTIDASE_A1"/>
</dbReference>
<dbReference type="Proteomes" id="UP001194696">
    <property type="component" value="Unassembled WGS sequence"/>
</dbReference>
<keyword evidence="4" id="KW-0732">Signal</keyword>
<dbReference type="PANTHER" id="PTHR47966:SF51">
    <property type="entry name" value="BETA-SITE APP-CLEAVING ENZYME, ISOFORM A-RELATED"/>
    <property type="match status" value="1"/>
</dbReference>
<keyword evidence="3" id="KW-0645">Protease</keyword>
<feature type="domain" description="Peptidase A1" evidence="5">
    <location>
        <begin position="146"/>
        <end position="528"/>
    </location>
</feature>
<proteinExistence type="inferred from homology"/>
<name>A0ABQ7KE38_9FUNG</name>
<protein>
    <recommendedName>
        <fullName evidence="5">Peptidase A1 domain-containing protein</fullName>
    </recommendedName>
</protein>
<dbReference type="CDD" id="cd05471">
    <property type="entry name" value="pepsin_like"/>
    <property type="match status" value="1"/>
</dbReference>
<dbReference type="PROSITE" id="PS51767">
    <property type="entry name" value="PEPTIDASE_A1"/>
    <property type="match status" value="1"/>
</dbReference>
<evidence type="ECO:0000256" key="2">
    <source>
        <dbReference type="ARBA" id="ARBA00022750"/>
    </source>
</evidence>
<evidence type="ECO:0000259" key="5">
    <source>
        <dbReference type="PROSITE" id="PS51767"/>
    </source>
</evidence>
<dbReference type="PANTHER" id="PTHR47966">
    <property type="entry name" value="BETA-SITE APP-CLEAVING ENZYME, ISOFORM A-RELATED"/>
    <property type="match status" value="1"/>
</dbReference>
<evidence type="ECO:0000313" key="7">
    <source>
        <dbReference type="Proteomes" id="UP001194696"/>
    </source>
</evidence>
<dbReference type="Gene3D" id="2.40.70.10">
    <property type="entry name" value="Acid Proteases"/>
    <property type="match status" value="2"/>
</dbReference>
<accession>A0ABQ7KE38</accession>
<keyword evidence="3" id="KW-0378">Hydrolase</keyword>
<dbReference type="PROSITE" id="PS00141">
    <property type="entry name" value="ASP_PROTEASE"/>
    <property type="match status" value="1"/>
</dbReference>
<evidence type="ECO:0000313" key="6">
    <source>
        <dbReference type="EMBL" id="KAG0295744.1"/>
    </source>
</evidence>
<feature type="chain" id="PRO_5046891911" description="Peptidase A1 domain-containing protein" evidence="4">
    <location>
        <begin position="28"/>
        <end position="540"/>
    </location>
</feature>
<keyword evidence="2 3" id="KW-0064">Aspartyl protease</keyword>
<keyword evidence="7" id="KW-1185">Reference proteome</keyword>
<dbReference type="InterPro" id="IPR001969">
    <property type="entry name" value="Aspartic_peptidase_AS"/>
</dbReference>
<evidence type="ECO:0000256" key="4">
    <source>
        <dbReference type="SAM" id="SignalP"/>
    </source>
</evidence>
<comment type="similarity">
    <text evidence="1 3">Belongs to the peptidase A1 family.</text>
</comment>
<gene>
    <name evidence="6" type="ORF">BGZ96_011092</name>
</gene>
<dbReference type="SUPFAM" id="SSF50630">
    <property type="entry name" value="Acid proteases"/>
    <property type="match status" value="1"/>
</dbReference>
<dbReference type="InterPro" id="IPR021109">
    <property type="entry name" value="Peptidase_aspartic_dom_sf"/>
</dbReference>
<sequence length="540" mass="58541">MVLTTRFLAITALFLNITTTPTTFCLAANLPDTILPSYQSLKDLTLADLALPRPVVLQLKLDRRELTPSHLEARSTRKPYTIGETVVSRPRPPTAATVQYMSGSAIYPSPPSDSSSSASSSSGVLSAISGTELTVPMTSIPKEFGYTATVSIGSYNNNPRSQQQLFNLLVDTGSDLVAVTSASCTDPECVQIRHRYNPALSSTAAPTKNHLTNSPRWAQVYGDGTVANGTLVQDTLRFVSSSSLSGELFEVVEQPILVIDQPGLHLVKSYGYGVDGILGMNLKSMVVSQTAIQNLQRLEAHEISKGGSESQIGFMSLWLGKSMETGQGGELIFNGVDKSRFRGPIQWSDRGPSPFDWSISLDRGILLVDSSSSFGAAVDSTIHTPSKTTTTPTTLPFTLPMTEYTFAVLDSGSDGIYLQRSIYDTLFSQIPQAKKLKTGYWRVPCSGTLELWICIQGEVYRISYQDWVKKPTAAGNTPEMIAEVGPGMCQTRVFGSSPGPTLLGATFLRTVYTVFDFRRPGYERIGLARLTSFHSSSTTS</sequence>
<dbReference type="EMBL" id="JAAAIM010000076">
    <property type="protein sequence ID" value="KAG0295744.1"/>
    <property type="molecule type" value="Genomic_DNA"/>
</dbReference>
<reference evidence="6 7" key="1">
    <citation type="journal article" date="2020" name="Fungal Divers.">
        <title>Resolving the Mortierellaceae phylogeny through synthesis of multi-gene phylogenetics and phylogenomics.</title>
        <authorList>
            <person name="Vandepol N."/>
            <person name="Liber J."/>
            <person name="Desiro A."/>
            <person name="Na H."/>
            <person name="Kennedy M."/>
            <person name="Barry K."/>
            <person name="Grigoriev I.V."/>
            <person name="Miller A.N."/>
            <person name="O'Donnell K."/>
            <person name="Stajich J.E."/>
            <person name="Bonito G."/>
        </authorList>
    </citation>
    <scope>NUCLEOTIDE SEQUENCE [LARGE SCALE GENOMIC DNA]</scope>
    <source>
        <strain evidence="6 7">AD045</strain>
    </source>
</reference>